<dbReference type="InterPro" id="IPR017896">
    <property type="entry name" value="4Fe4S_Fe-S-bd"/>
</dbReference>
<dbReference type="InterPro" id="IPR004017">
    <property type="entry name" value="Cys_rich_dom"/>
</dbReference>
<proteinExistence type="predicted"/>
<dbReference type="PANTHER" id="PTHR43255">
    <property type="entry name" value="IRON-SULFUR-BINDING OXIDOREDUCTASE FADF-RELATED-RELATED"/>
    <property type="match status" value="1"/>
</dbReference>
<dbReference type="Proteomes" id="UP000294335">
    <property type="component" value="Unassembled WGS sequence"/>
</dbReference>
<feature type="domain" description="4Fe-4S ferredoxin-type" evidence="7">
    <location>
        <begin position="24"/>
        <end position="102"/>
    </location>
</feature>
<feature type="domain" description="Cysteine-rich" evidence="6">
    <location>
        <begin position="343"/>
        <end position="415"/>
    </location>
</feature>
<evidence type="ECO:0000313" key="9">
    <source>
        <dbReference type="Proteomes" id="UP000294335"/>
    </source>
</evidence>
<keyword evidence="9" id="KW-1185">Reference proteome</keyword>
<dbReference type="Pfam" id="PF13183">
    <property type="entry name" value="Fer4_8"/>
    <property type="match status" value="1"/>
</dbReference>
<dbReference type="EMBL" id="OPYN01000164">
    <property type="protein sequence ID" value="SPO62078.1"/>
    <property type="molecule type" value="Genomic_DNA"/>
</dbReference>
<sequence>MSNKRLLNPAPDDRSPLAGLTGNISHCWRCSHCKWTPSPKSNAFAHACPSIQWGQFHAYSGGGKVITAFALKEGEAQYTETALQSVFACTMCGACDTSCKTNNAELVEPLSILYALRAHIAQEGHSLPVHLQMRDNLRQHGNALGRPRNERSLWSEGLALKDALAEQVDVLLLIGCDYAFDQALWPELHAIVRLLRSAGVDFGVAHAAEVSTGEGAYDLGFQDDARELAKQMAQVIARSGARQVVSCSASSFAGIRNIWPRLGLPTLAQPILHVTEFIDDLFEAGRLTLLKGEPVTVTYHDPCKLGRLSEQVVPSDTRWTKVLNTMSVHEAPKQVLFGNDGVYEPPRRLLERVAGLQLVEMERNRVGSYCCGGAGGAPEAFPDFARFAAQNRLDEARSTGAEVLATACGGCRRHLADVASATGGNIRVMGLFEILAGCVDVPVQER</sequence>
<dbReference type="RefSeq" id="WP_133971281.1">
    <property type="nucleotide sequence ID" value="NZ_OPYN01000164.1"/>
</dbReference>
<reference evidence="8 9" key="1">
    <citation type="submission" date="2018-02" db="EMBL/GenBank/DDBJ databases">
        <authorList>
            <person name="Dubost A."/>
        </authorList>
    </citation>
    <scope>NUCLEOTIDE SEQUENCE [LARGE SCALE GENOMIC DNA]</scope>
    <source>
        <strain evidence="9">JV551A3</strain>
    </source>
</reference>
<accession>A0AAQ1PCY8</accession>
<evidence type="ECO:0008006" key="10">
    <source>
        <dbReference type="Google" id="ProtNLM"/>
    </source>
</evidence>
<dbReference type="GO" id="GO:0046872">
    <property type="term" value="F:metal ion binding"/>
    <property type="evidence" value="ECO:0007669"/>
    <property type="project" value="UniProtKB-KW"/>
</dbReference>
<keyword evidence="3" id="KW-0560">Oxidoreductase</keyword>
<gene>
    <name evidence="8" type="ORF">JV551A3_V1_1640154</name>
</gene>
<keyword evidence="1" id="KW-0004">4Fe-4S</keyword>
<name>A0AAQ1PCY8_9PSED</name>
<evidence type="ECO:0000256" key="2">
    <source>
        <dbReference type="ARBA" id="ARBA00022723"/>
    </source>
</evidence>
<keyword evidence="2" id="KW-0479">Metal-binding</keyword>
<keyword evidence="5" id="KW-0411">Iron-sulfur</keyword>
<dbReference type="GO" id="GO:0051539">
    <property type="term" value="F:4 iron, 4 sulfur cluster binding"/>
    <property type="evidence" value="ECO:0007669"/>
    <property type="project" value="UniProtKB-KW"/>
</dbReference>
<evidence type="ECO:0000256" key="3">
    <source>
        <dbReference type="ARBA" id="ARBA00023002"/>
    </source>
</evidence>
<protein>
    <recommendedName>
        <fullName evidence="10">(Fe-S)-binding protein</fullName>
    </recommendedName>
</protein>
<dbReference type="AlphaFoldDB" id="A0AAQ1PCY8"/>
<dbReference type="GO" id="GO:0016491">
    <property type="term" value="F:oxidoreductase activity"/>
    <property type="evidence" value="ECO:0007669"/>
    <property type="project" value="UniProtKB-KW"/>
</dbReference>
<evidence type="ECO:0000256" key="5">
    <source>
        <dbReference type="ARBA" id="ARBA00023014"/>
    </source>
</evidence>
<organism evidence="8 9">
    <name type="scientific">Pseudomonas inefficax</name>
    <dbReference type="NCBI Taxonomy" id="2078786"/>
    <lineage>
        <taxon>Bacteria</taxon>
        <taxon>Pseudomonadati</taxon>
        <taxon>Pseudomonadota</taxon>
        <taxon>Gammaproteobacteria</taxon>
        <taxon>Pseudomonadales</taxon>
        <taxon>Pseudomonadaceae</taxon>
        <taxon>Pseudomonas</taxon>
    </lineage>
</organism>
<comment type="caution">
    <text evidence="8">The sequence shown here is derived from an EMBL/GenBank/DDBJ whole genome shotgun (WGS) entry which is preliminary data.</text>
</comment>
<dbReference type="Pfam" id="PF02754">
    <property type="entry name" value="CCG"/>
    <property type="match status" value="1"/>
</dbReference>
<evidence type="ECO:0000259" key="7">
    <source>
        <dbReference type="Pfam" id="PF13183"/>
    </source>
</evidence>
<keyword evidence="4" id="KW-0408">Iron</keyword>
<evidence type="ECO:0000256" key="4">
    <source>
        <dbReference type="ARBA" id="ARBA00023004"/>
    </source>
</evidence>
<dbReference type="GO" id="GO:0005886">
    <property type="term" value="C:plasma membrane"/>
    <property type="evidence" value="ECO:0007669"/>
    <property type="project" value="TreeGrafter"/>
</dbReference>
<evidence type="ECO:0000256" key="1">
    <source>
        <dbReference type="ARBA" id="ARBA00022485"/>
    </source>
</evidence>
<dbReference type="PANTHER" id="PTHR43255:SF1">
    <property type="entry name" value="IRON-SULFUR-BINDING OXIDOREDUCTASE FADF-RELATED"/>
    <property type="match status" value="1"/>
</dbReference>
<evidence type="ECO:0000313" key="8">
    <source>
        <dbReference type="EMBL" id="SPO62078.1"/>
    </source>
</evidence>
<dbReference type="InterPro" id="IPR051460">
    <property type="entry name" value="HdrC_iron-sulfur_subunit"/>
</dbReference>
<evidence type="ECO:0000259" key="6">
    <source>
        <dbReference type="Pfam" id="PF02754"/>
    </source>
</evidence>